<dbReference type="CDD" id="cd14727">
    <property type="entry name" value="ChanN-like"/>
    <property type="match status" value="1"/>
</dbReference>
<protein>
    <recommendedName>
        <fullName evidence="2">Haem-binding uptake Tiki superfamily ChaN domain-containing protein</fullName>
    </recommendedName>
</protein>
<evidence type="ECO:0000313" key="4">
    <source>
        <dbReference type="Proteomes" id="UP000309550"/>
    </source>
</evidence>
<dbReference type="AlphaFoldDB" id="A0A5S3PDT0"/>
<keyword evidence="4" id="KW-1185">Reference proteome</keyword>
<sequence length="268" mass="28068">MTVRTGFRGVAVLAAPFLCAGTLWAQEIPQAARDADVVVLGEAHDNPAHHATQARWVAALRPAALVFEMLTPDQAVRVTPAVRTDPGALADALEWDASGWPDFAMYYPIFAAAPDAVVLGAGLPRDTMQTVMTDGADALPDAARFGLNSALPKDQQAAREDLQAEAHCGALPETMLPGMVKVQRARDAALARAALDAIAQTGGPVAVIAGNGHARRDWGVPHLLAQAEDKITVFALGQAEDGRAPEGGFDLVVNADAVERGDPCAAFR</sequence>
<dbReference type="SUPFAM" id="SSF159501">
    <property type="entry name" value="EreA/ChaN-like"/>
    <property type="match status" value="1"/>
</dbReference>
<dbReference type="Proteomes" id="UP000309550">
    <property type="component" value="Unassembled WGS sequence"/>
</dbReference>
<dbReference type="OrthoDB" id="9795827at2"/>
<name>A0A5S3PDT0_9RHOB</name>
<feature type="domain" description="Haem-binding uptake Tiki superfamily ChaN" evidence="2">
    <location>
        <begin position="30"/>
        <end position="224"/>
    </location>
</feature>
<dbReference type="EMBL" id="VANS01000004">
    <property type="protein sequence ID" value="TMM51109.1"/>
    <property type="molecule type" value="Genomic_DNA"/>
</dbReference>
<evidence type="ECO:0000313" key="3">
    <source>
        <dbReference type="EMBL" id="TMM51109.1"/>
    </source>
</evidence>
<accession>A0A5S3PDT0</accession>
<dbReference type="Gene3D" id="3.40.50.11550">
    <property type="match status" value="2"/>
</dbReference>
<dbReference type="Pfam" id="PF04187">
    <property type="entry name" value="Cofac_haem_bdg"/>
    <property type="match status" value="1"/>
</dbReference>
<keyword evidence="1" id="KW-0732">Signal</keyword>
<proteinExistence type="predicted"/>
<evidence type="ECO:0000256" key="1">
    <source>
        <dbReference type="SAM" id="SignalP"/>
    </source>
</evidence>
<feature type="chain" id="PRO_5024382653" description="Haem-binding uptake Tiki superfamily ChaN domain-containing protein" evidence="1">
    <location>
        <begin position="26"/>
        <end position="268"/>
    </location>
</feature>
<reference evidence="3 4" key="1">
    <citation type="submission" date="2019-05" db="EMBL/GenBank/DDBJ databases">
        <title>Sulfitobacter sabulilitoris sp. nov., isolated from a marine sand.</title>
        <authorList>
            <person name="Yoon J.-H."/>
        </authorList>
    </citation>
    <scope>NUCLEOTIDE SEQUENCE [LARGE SCALE GENOMIC DNA]</scope>
    <source>
        <strain evidence="3 4">HSMS-29</strain>
    </source>
</reference>
<gene>
    <name evidence="3" type="ORF">FDT80_14680</name>
</gene>
<comment type="caution">
    <text evidence="3">The sequence shown here is derived from an EMBL/GenBank/DDBJ whole genome shotgun (WGS) entry which is preliminary data.</text>
</comment>
<dbReference type="InterPro" id="IPR007314">
    <property type="entry name" value="Cofac_haem-bd_dom"/>
</dbReference>
<evidence type="ECO:0000259" key="2">
    <source>
        <dbReference type="Pfam" id="PF04187"/>
    </source>
</evidence>
<organism evidence="3 4">
    <name type="scientific">Sulfitobacter sabulilitoris</name>
    <dbReference type="NCBI Taxonomy" id="2562655"/>
    <lineage>
        <taxon>Bacteria</taxon>
        <taxon>Pseudomonadati</taxon>
        <taxon>Pseudomonadota</taxon>
        <taxon>Alphaproteobacteria</taxon>
        <taxon>Rhodobacterales</taxon>
        <taxon>Roseobacteraceae</taxon>
        <taxon>Sulfitobacter</taxon>
    </lineage>
</organism>
<feature type="signal peptide" evidence="1">
    <location>
        <begin position="1"/>
        <end position="25"/>
    </location>
</feature>